<dbReference type="Proteomes" id="UP001596043">
    <property type="component" value="Unassembled WGS sequence"/>
</dbReference>
<dbReference type="SMART" id="SM00850">
    <property type="entry name" value="LytTR"/>
    <property type="match status" value="1"/>
</dbReference>
<dbReference type="PROSITE" id="PS50930">
    <property type="entry name" value="HTH_LYTTR"/>
    <property type="match status" value="1"/>
</dbReference>
<keyword evidence="1" id="KW-0597">Phosphoprotein</keyword>
<dbReference type="Gene3D" id="3.40.50.2300">
    <property type="match status" value="1"/>
</dbReference>
<keyword evidence="5" id="KW-1185">Reference proteome</keyword>
<dbReference type="Gene3D" id="2.40.50.1020">
    <property type="entry name" value="LytTr DNA-binding domain"/>
    <property type="match status" value="1"/>
</dbReference>
<proteinExistence type="predicted"/>
<gene>
    <name evidence="4" type="ORF">ACFO3O_14775</name>
</gene>
<reference evidence="5" key="1">
    <citation type="journal article" date="2019" name="Int. J. Syst. Evol. Microbiol.">
        <title>The Global Catalogue of Microorganisms (GCM) 10K type strain sequencing project: providing services to taxonomists for standard genome sequencing and annotation.</title>
        <authorList>
            <consortium name="The Broad Institute Genomics Platform"/>
            <consortium name="The Broad Institute Genome Sequencing Center for Infectious Disease"/>
            <person name="Wu L."/>
            <person name="Ma J."/>
        </authorList>
    </citation>
    <scope>NUCLEOTIDE SEQUENCE [LARGE SCALE GENOMIC DNA]</scope>
    <source>
        <strain evidence="5">YJ-61-S</strain>
    </source>
</reference>
<dbReference type="InterPro" id="IPR007492">
    <property type="entry name" value="LytTR_DNA-bd_dom"/>
</dbReference>
<protein>
    <submittedName>
        <fullName evidence="4">LytR/AlgR family response regulator transcription factor</fullName>
    </submittedName>
</protein>
<sequence>MSNIKDKNIHCLIIDDELSSQRVLQHFIKDTKVLTLKETCSNTSEAFKYLQLHGDIDVLFLDINMPQQSGLDFYRELQHPPAVIFTTAYPQYALDGFEVNAIDYLLKPIAYDRFLKAVNKVLISKTEIESTNKFVILKENKILHKVFFSSIQYIEAYGDYVKVVLEEKTIVTHSTFSKFIENLPPYFIRTHKSFSINLNRLNHLSGNQILLDNHTIPIGQTYKASVLKALNLNF</sequence>
<dbReference type="InterPro" id="IPR001789">
    <property type="entry name" value="Sig_transdc_resp-reg_receiver"/>
</dbReference>
<organism evidence="4 5">
    <name type="scientific">Dokdonia ponticola</name>
    <dbReference type="NCBI Taxonomy" id="2041041"/>
    <lineage>
        <taxon>Bacteria</taxon>
        <taxon>Pseudomonadati</taxon>
        <taxon>Bacteroidota</taxon>
        <taxon>Flavobacteriia</taxon>
        <taxon>Flavobacteriales</taxon>
        <taxon>Flavobacteriaceae</taxon>
        <taxon>Dokdonia</taxon>
    </lineage>
</organism>
<name>A0ABV9HZA4_9FLAO</name>
<dbReference type="InterPro" id="IPR046947">
    <property type="entry name" value="LytR-like"/>
</dbReference>
<dbReference type="PROSITE" id="PS50110">
    <property type="entry name" value="RESPONSE_REGULATORY"/>
    <property type="match status" value="1"/>
</dbReference>
<feature type="domain" description="Response regulatory" evidence="2">
    <location>
        <begin position="10"/>
        <end position="122"/>
    </location>
</feature>
<dbReference type="InterPro" id="IPR011006">
    <property type="entry name" value="CheY-like_superfamily"/>
</dbReference>
<dbReference type="EMBL" id="JBHSFV010000009">
    <property type="protein sequence ID" value="MFC4635173.1"/>
    <property type="molecule type" value="Genomic_DNA"/>
</dbReference>
<dbReference type="Pfam" id="PF00072">
    <property type="entry name" value="Response_reg"/>
    <property type="match status" value="1"/>
</dbReference>
<dbReference type="Pfam" id="PF04397">
    <property type="entry name" value="LytTR"/>
    <property type="match status" value="1"/>
</dbReference>
<evidence type="ECO:0000313" key="4">
    <source>
        <dbReference type="EMBL" id="MFC4635173.1"/>
    </source>
</evidence>
<comment type="caution">
    <text evidence="4">The sequence shown here is derived from an EMBL/GenBank/DDBJ whole genome shotgun (WGS) entry which is preliminary data.</text>
</comment>
<evidence type="ECO:0000259" key="3">
    <source>
        <dbReference type="PROSITE" id="PS50930"/>
    </source>
</evidence>
<dbReference type="PANTHER" id="PTHR37299">
    <property type="entry name" value="TRANSCRIPTIONAL REGULATOR-RELATED"/>
    <property type="match status" value="1"/>
</dbReference>
<dbReference type="PANTHER" id="PTHR37299:SF1">
    <property type="entry name" value="STAGE 0 SPORULATION PROTEIN A HOMOLOG"/>
    <property type="match status" value="1"/>
</dbReference>
<accession>A0ABV9HZA4</accession>
<feature type="domain" description="HTH LytTR-type" evidence="3">
    <location>
        <begin position="144"/>
        <end position="232"/>
    </location>
</feature>
<dbReference type="SMART" id="SM00448">
    <property type="entry name" value="REC"/>
    <property type="match status" value="1"/>
</dbReference>
<evidence type="ECO:0000259" key="2">
    <source>
        <dbReference type="PROSITE" id="PS50110"/>
    </source>
</evidence>
<evidence type="ECO:0000313" key="5">
    <source>
        <dbReference type="Proteomes" id="UP001596043"/>
    </source>
</evidence>
<evidence type="ECO:0000256" key="1">
    <source>
        <dbReference type="PROSITE-ProRule" id="PRU00169"/>
    </source>
</evidence>
<feature type="modified residue" description="4-aspartylphosphate" evidence="1">
    <location>
        <position position="62"/>
    </location>
</feature>
<dbReference type="SUPFAM" id="SSF52172">
    <property type="entry name" value="CheY-like"/>
    <property type="match status" value="1"/>
</dbReference>
<dbReference type="RefSeq" id="WP_379980136.1">
    <property type="nucleotide sequence ID" value="NZ_JBHSFV010000009.1"/>
</dbReference>